<dbReference type="RefSeq" id="WP_345145453.1">
    <property type="nucleotide sequence ID" value="NZ_BAABDU010000004.1"/>
</dbReference>
<evidence type="ECO:0008006" key="3">
    <source>
        <dbReference type="Google" id="ProtNLM"/>
    </source>
</evidence>
<comment type="caution">
    <text evidence="1">The sequence shown here is derived from an EMBL/GenBank/DDBJ whole genome shotgun (WGS) entry which is preliminary data.</text>
</comment>
<dbReference type="Proteomes" id="UP001500748">
    <property type="component" value="Unassembled WGS sequence"/>
</dbReference>
<evidence type="ECO:0000313" key="1">
    <source>
        <dbReference type="EMBL" id="GAA3773653.1"/>
    </source>
</evidence>
<reference evidence="2" key="1">
    <citation type="journal article" date="2019" name="Int. J. Syst. Evol. Microbiol.">
        <title>The Global Catalogue of Microorganisms (GCM) 10K type strain sequencing project: providing services to taxonomists for standard genome sequencing and annotation.</title>
        <authorList>
            <consortium name="The Broad Institute Genomics Platform"/>
            <consortium name="The Broad Institute Genome Sequencing Center for Infectious Disease"/>
            <person name="Wu L."/>
            <person name="Ma J."/>
        </authorList>
    </citation>
    <scope>NUCLEOTIDE SEQUENCE [LARGE SCALE GENOMIC DNA]</scope>
    <source>
        <strain evidence="2">JCM 17337</strain>
    </source>
</reference>
<dbReference type="PROSITE" id="PS51257">
    <property type="entry name" value="PROKAR_LIPOPROTEIN"/>
    <property type="match status" value="1"/>
</dbReference>
<organism evidence="1 2">
    <name type="scientific">Flavobacterium ginsengiterrae</name>
    <dbReference type="NCBI Taxonomy" id="871695"/>
    <lineage>
        <taxon>Bacteria</taxon>
        <taxon>Pseudomonadati</taxon>
        <taxon>Bacteroidota</taxon>
        <taxon>Flavobacteriia</taxon>
        <taxon>Flavobacteriales</taxon>
        <taxon>Flavobacteriaceae</taxon>
        <taxon>Flavobacterium</taxon>
    </lineage>
</organism>
<protein>
    <recommendedName>
        <fullName evidence="3">DKNYY family protein</fullName>
    </recommendedName>
</protein>
<proteinExistence type="predicted"/>
<accession>A0ABP7GRV5</accession>
<evidence type="ECO:0000313" key="2">
    <source>
        <dbReference type="Proteomes" id="UP001500748"/>
    </source>
</evidence>
<gene>
    <name evidence="1" type="ORF">GCM10022423_30350</name>
</gene>
<keyword evidence="2" id="KW-1185">Reference proteome</keyword>
<name>A0ABP7GRV5_9FLAO</name>
<sequence>MKKSLSLISTILILFSCNKDKKDLKIELLTNEVICVDDLKGIDYIETRYQPNKEYDSLSKNILRYKITNNSDKKYFIMFNENSIGTLERDLYREALGRKDFSPLNSLDFSLYKNNSVLDGRSTRAEMGNCVSPVFEIQQREALIENFLKQNKLNRNYTLKEIGFRDESLQSFVLYPRQTKYFTSIINLPYRDDQRWFSNIDKLKPNQGSISLKNDSIFTKSKITEDQKKEIKENGYILFDGKIYSNRVPVKLVYLKGKTK</sequence>
<dbReference type="EMBL" id="BAABDU010000004">
    <property type="protein sequence ID" value="GAA3773653.1"/>
    <property type="molecule type" value="Genomic_DNA"/>
</dbReference>